<keyword evidence="2" id="KW-1133">Transmembrane helix</keyword>
<organism evidence="3 4">
    <name type="scientific">Paraburkholderia fungorum</name>
    <dbReference type="NCBI Taxonomy" id="134537"/>
    <lineage>
        <taxon>Bacteria</taxon>
        <taxon>Pseudomonadati</taxon>
        <taxon>Pseudomonadota</taxon>
        <taxon>Betaproteobacteria</taxon>
        <taxon>Burkholderiales</taxon>
        <taxon>Burkholderiaceae</taxon>
        <taxon>Paraburkholderia</taxon>
    </lineage>
</organism>
<dbReference type="RefSeq" id="WP_106352064.1">
    <property type="nucleotide sequence ID" value="NZ_JANSLM010000003.1"/>
</dbReference>
<name>A0AAP5Q5E9_9BURK</name>
<feature type="transmembrane region" description="Helical" evidence="2">
    <location>
        <begin position="24"/>
        <end position="42"/>
    </location>
</feature>
<accession>A0AAP5Q5E9</accession>
<evidence type="ECO:0000313" key="3">
    <source>
        <dbReference type="EMBL" id="MDT8837871.1"/>
    </source>
</evidence>
<feature type="region of interest" description="Disordered" evidence="1">
    <location>
        <begin position="376"/>
        <end position="440"/>
    </location>
</feature>
<evidence type="ECO:0000313" key="4">
    <source>
        <dbReference type="Proteomes" id="UP001246473"/>
    </source>
</evidence>
<comment type="caution">
    <text evidence="3">The sequence shown here is derived from an EMBL/GenBank/DDBJ whole genome shotgun (WGS) entry which is preliminary data.</text>
</comment>
<feature type="compositionally biased region" description="Low complexity" evidence="1">
    <location>
        <begin position="398"/>
        <end position="427"/>
    </location>
</feature>
<gene>
    <name evidence="3" type="ORF">ParKJ_10650</name>
</gene>
<proteinExistence type="predicted"/>
<feature type="compositionally biased region" description="Polar residues" evidence="1">
    <location>
        <begin position="381"/>
        <end position="390"/>
    </location>
</feature>
<keyword evidence="2" id="KW-0472">Membrane</keyword>
<dbReference type="AlphaFoldDB" id="A0AAP5Q5E9"/>
<evidence type="ECO:0000256" key="1">
    <source>
        <dbReference type="SAM" id="MobiDB-lite"/>
    </source>
</evidence>
<evidence type="ECO:0000256" key="2">
    <source>
        <dbReference type="SAM" id="Phobius"/>
    </source>
</evidence>
<protein>
    <submittedName>
        <fullName evidence="3">DUF3108 domain-containing protein</fullName>
    </submittedName>
</protein>
<dbReference type="Pfam" id="PF11306">
    <property type="entry name" value="DUF3108"/>
    <property type="match status" value="1"/>
</dbReference>
<keyword evidence="2" id="KW-0812">Transmembrane</keyword>
<dbReference type="Proteomes" id="UP001246473">
    <property type="component" value="Unassembled WGS sequence"/>
</dbReference>
<dbReference type="EMBL" id="JANSLM010000003">
    <property type="protein sequence ID" value="MDT8837871.1"/>
    <property type="molecule type" value="Genomic_DNA"/>
</dbReference>
<reference evidence="3" key="1">
    <citation type="submission" date="2022-08" db="EMBL/GenBank/DDBJ databases">
        <authorList>
            <person name="Kim S.-J."/>
        </authorList>
    </citation>
    <scope>NUCLEOTIDE SEQUENCE</scope>
    <source>
        <strain evidence="3">KJ</strain>
    </source>
</reference>
<dbReference type="InterPro" id="IPR021457">
    <property type="entry name" value="DUF3108"/>
</dbReference>
<sequence>MSSPSATRRTDRTPPAGPRAGLRVWRWLAVLLVVAVLHWIAAQWVERNRATLNPADNEHVPVQVALLTPERIERNPVAETPKAAAAAPAHKAAASKPREHVLTAMQPAKQAPAITAASDAVASAAAATSPSNATAHANAAASGTASAAAPASAPKAAAGVKFSVPPSGELQYDTFYNGVRNQPGTIHWTSNAQSYEMVVAVPLPFVGTFTYSSHGRIDAFGLAPDQYIEKRGRRPEDVAIFNRTDKMIVFTRTPASLPLPDGAQDRFSMVMQLASLVRGDPAAYKPGVTRQFFVVDNDSGENWPIETIGDEAIRTAQGYLETRHFKRLPRHDGDLRRIDVWLAPSLGWLPARIMQTEPNGTQVELVWRGKLNADESGAAASGSNDTSVTNGAGGAGSGDAISSGSAANQPSTTNAPATTPEAAPASSVNSTAPGSLPEKP</sequence>